<dbReference type="EC" id="6.3.2.6" evidence="8"/>
<dbReference type="FunFam" id="3.30.470.20:FF:000015">
    <property type="entry name" value="Phosphoribosylaminoimidazole-succinocarboxamide synthase"/>
    <property type="match status" value="1"/>
</dbReference>
<dbReference type="NCBIfam" id="NF010568">
    <property type="entry name" value="PRK13961.1"/>
    <property type="match status" value="1"/>
</dbReference>
<dbReference type="OrthoDB" id="9801549at2"/>
<evidence type="ECO:0000256" key="7">
    <source>
        <dbReference type="ARBA" id="ARBA00048475"/>
    </source>
</evidence>
<gene>
    <name evidence="8" type="primary">purC</name>
    <name evidence="10" type="ORF">EDC27_2626</name>
</gene>
<feature type="domain" description="SAICAR synthetase/ADE2 N-terminal" evidence="9">
    <location>
        <begin position="18"/>
        <end position="263"/>
    </location>
</feature>
<dbReference type="Gene3D" id="3.30.470.20">
    <property type="entry name" value="ATP-grasp fold, B domain"/>
    <property type="match status" value="1"/>
</dbReference>
<evidence type="ECO:0000256" key="8">
    <source>
        <dbReference type="HAMAP-Rule" id="MF_00137"/>
    </source>
</evidence>
<dbReference type="HAMAP" id="MF_00137">
    <property type="entry name" value="SAICAR_synth"/>
    <property type="match status" value="1"/>
</dbReference>
<evidence type="ECO:0000256" key="5">
    <source>
        <dbReference type="ARBA" id="ARBA00022755"/>
    </source>
</evidence>
<dbReference type="Gene3D" id="3.30.200.20">
    <property type="entry name" value="Phosphorylase Kinase, domain 1"/>
    <property type="match status" value="1"/>
</dbReference>
<comment type="catalytic activity">
    <reaction evidence="7 8">
        <text>5-amino-1-(5-phospho-D-ribosyl)imidazole-4-carboxylate + L-aspartate + ATP = (2S)-2-[5-amino-1-(5-phospho-beta-D-ribosyl)imidazole-4-carboxamido]succinate + ADP + phosphate + 2 H(+)</text>
        <dbReference type="Rhea" id="RHEA:22628"/>
        <dbReference type="ChEBI" id="CHEBI:15378"/>
        <dbReference type="ChEBI" id="CHEBI:29991"/>
        <dbReference type="ChEBI" id="CHEBI:30616"/>
        <dbReference type="ChEBI" id="CHEBI:43474"/>
        <dbReference type="ChEBI" id="CHEBI:58443"/>
        <dbReference type="ChEBI" id="CHEBI:77657"/>
        <dbReference type="ChEBI" id="CHEBI:456216"/>
        <dbReference type="EC" id="6.3.2.6"/>
    </reaction>
</comment>
<name>A0A3N1UUE5_9BACT</name>
<dbReference type="InterPro" id="IPR001636">
    <property type="entry name" value="SAICAR_synth"/>
</dbReference>
<dbReference type="GO" id="GO:0006189">
    <property type="term" value="P:'de novo' IMP biosynthetic process"/>
    <property type="evidence" value="ECO:0007669"/>
    <property type="project" value="UniProtKB-UniRule"/>
</dbReference>
<keyword evidence="5 8" id="KW-0658">Purine biosynthesis</keyword>
<evidence type="ECO:0000256" key="4">
    <source>
        <dbReference type="ARBA" id="ARBA00022741"/>
    </source>
</evidence>
<dbReference type="UniPathway" id="UPA00074">
    <property type="reaction ID" value="UER00131"/>
</dbReference>
<dbReference type="Proteomes" id="UP000276223">
    <property type="component" value="Unassembled WGS sequence"/>
</dbReference>
<dbReference type="InterPro" id="IPR018236">
    <property type="entry name" value="SAICAR_synthetase_CS"/>
</dbReference>
<dbReference type="NCBIfam" id="TIGR00081">
    <property type="entry name" value="purC"/>
    <property type="match status" value="1"/>
</dbReference>
<sequence>MQAPPLFATHFPSLKLKSRGKVRDIYDLDDSLLIVATDRISAFDVVMRTPIPDKGTILTQLSLFWFDFLRDTVENHLIDTNVAAFPASCAPYAETLSGRSMWVRKAKPLPVECIVRGYLVGSGWKDYQKTGSVCGIALPKGLRLAERLPEPIFTPSTKSERGAHDENISYEEMAHRIGNELAARVRDVTLTIYEKAAAYALSKGIILADTKLEFGLVDGRLILIDEVLTPDSSRFWPADRYRIGSNPESFDKQYLRDYLVDIGWNPEQPAPELPQVVVHNTRTRYLEALERLTGRGLNL</sequence>
<comment type="pathway">
    <text evidence="1 8">Purine metabolism; IMP biosynthesis via de novo pathway; 5-amino-1-(5-phospho-D-ribosyl)imidazole-4-carboxamide from 5-amino-1-(5-phospho-D-ribosyl)imidazole-4-carboxylate: step 1/2.</text>
</comment>
<dbReference type="RefSeq" id="WP_123291080.1">
    <property type="nucleotide sequence ID" value="NZ_RJVA01000014.1"/>
</dbReference>
<keyword evidence="4 8" id="KW-0547">Nucleotide-binding</keyword>
<dbReference type="PROSITE" id="PS01058">
    <property type="entry name" value="SAICAR_SYNTHETASE_2"/>
    <property type="match status" value="1"/>
</dbReference>
<accession>A0A3N1UUE5</accession>
<dbReference type="PANTHER" id="PTHR43700">
    <property type="entry name" value="PHOSPHORIBOSYLAMINOIMIDAZOLE-SUCCINOCARBOXAMIDE SYNTHASE"/>
    <property type="match status" value="1"/>
</dbReference>
<proteinExistence type="inferred from homology"/>
<dbReference type="Pfam" id="PF01259">
    <property type="entry name" value="SAICAR_synt"/>
    <property type="match status" value="1"/>
</dbReference>
<dbReference type="AlphaFoldDB" id="A0A3N1UUE5"/>
<evidence type="ECO:0000313" key="11">
    <source>
        <dbReference type="Proteomes" id="UP000276223"/>
    </source>
</evidence>
<reference evidence="10 11" key="1">
    <citation type="submission" date="2018-11" db="EMBL/GenBank/DDBJ databases">
        <title>Genomic Encyclopedia of Type Strains, Phase IV (KMG-IV): sequencing the most valuable type-strain genomes for metagenomic binning, comparative biology and taxonomic classification.</title>
        <authorList>
            <person name="Goeker M."/>
        </authorList>
    </citation>
    <scope>NUCLEOTIDE SEQUENCE [LARGE SCALE GENOMIC DNA]</scope>
    <source>
        <strain evidence="10 11">DSM 22027</strain>
    </source>
</reference>
<keyword evidence="11" id="KW-1185">Reference proteome</keyword>
<keyword evidence="6 8" id="KW-0067">ATP-binding</keyword>
<protein>
    <recommendedName>
        <fullName evidence="8">Phosphoribosylaminoimidazole-succinocarboxamide synthase</fullName>
        <ecNumber evidence="8">6.3.2.6</ecNumber>
    </recommendedName>
    <alternativeName>
        <fullName evidence="8">SAICAR synthetase</fullName>
    </alternativeName>
</protein>
<comment type="similarity">
    <text evidence="2 8">Belongs to the SAICAR synthetase family.</text>
</comment>
<dbReference type="GO" id="GO:0005524">
    <property type="term" value="F:ATP binding"/>
    <property type="evidence" value="ECO:0007669"/>
    <property type="project" value="UniProtKB-KW"/>
</dbReference>
<dbReference type="CDD" id="cd01414">
    <property type="entry name" value="SAICAR_synt_Sc"/>
    <property type="match status" value="1"/>
</dbReference>
<evidence type="ECO:0000313" key="10">
    <source>
        <dbReference type="EMBL" id="ROQ90736.1"/>
    </source>
</evidence>
<keyword evidence="3 8" id="KW-0436">Ligase</keyword>
<organism evidence="10 11">
    <name type="scientific">Desulfosoma caldarium</name>
    <dbReference type="NCBI Taxonomy" id="610254"/>
    <lineage>
        <taxon>Bacteria</taxon>
        <taxon>Pseudomonadati</taxon>
        <taxon>Thermodesulfobacteriota</taxon>
        <taxon>Syntrophobacteria</taxon>
        <taxon>Syntrophobacterales</taxon>
        <taxon>Syntrophobacteraceae</taxon>
        <taxon>Desulfosoma</taxon>
    </lineage>
</organism>
<evidence type="ECO:0000256" key="3">
    <source>
        <dbReference type="ARBA" id="ARBA00022598"/>
    </source>
</evidence>
<dbReference type="EMBL" id="RJVA01000014">
    <property type="protein sequence ID" value="ROQ90736.1"/>
    <property type="molecule type" value="Genomic_DNA"/>
</dbReference>
<dbReference type="SUPFAM" id="SSF56104">
    <property type="entry name" value="SAICAR synthase-like"/>
    <property type="match status" value="1"/>
</dbReference>
<dbReference type="GO" id="GO:0005737">
    <property type="term" value="C:cytoplasm"/>
    <property type="evidence" value="ECO:0007669"/>
    <property type="project" value="TreeGrafter"/>
</dbReference>
<dbReference type="InterPro" id="IPR028923">
    <property type="entry name" value="SAICAR_synt/ADE2_N"/>
</dbReference>
<evidence type="ECO:0000259" key="9">
    <source>
        <dbReference type="Pfam" id="PF01259"/>
    </source>
</evidence>
<evidence type="ECO:0000256" key="6">
    <source>
        <dbReference type="ARBA" id="ARBA00022840"/>
    </source>
</evidence>
<dbReference type="PANTHER" id="PTHR43700:SF1">
    <property type="entry name" value="PHOSPHORIBOSYLAMINOIMIDAZOLE-SUCCINOCARBOXAMIDE SYNTHASE"/>
    <property type="match status" value="1"/>
</dbReference>
<dbReference type="GO" id="GO:0004639">
    <property type="term" value="F:phosphoribosylaminoimidazolesuccinocarboxamide synthase activity"/>
    <property type="evidence" value="ECO:0007669"/>
    <property type="project" value="UniProtKB-UniRule"/>
</dbReference>
<evidence type="ECO:0000256" key="1">
    <source>
        <dbReference type="ARBA" id="ARBA00004672"/>
    </source>
</evidence>
<comment type="caution">
    <text evidence="10">The sequence shown here is derived from an EMBL/GenBank/DDBJ whole genome shotgun (WGS) entry which is preliminary data.</text>
</comment>
<evidence type="ECO:0000256" key="2">
    <source>
        <dbReference type="ARBA" id="ARBA00010190"/>
    </source>
</evidence>